<evidence type="ECO:0000313" key="18">
    <source>
        <dbReference type="Ensembl" id="ENSBIXP00005011309.1"/>
    </source>
</evidence>
<keyword evidence="7" id="KW-0539">Nucleus</keyword>
<dbReference type="EC" id="3.1.3.48" evidence="3"/>
<keyword evidence="5" id="KW-0378">Hydrolase</keyword>
<evidence type="ECO:0000256" key="8">
    <source>
        <dbReference type="ARBA" id="ARBA00048832"/>
    </source>
</evidence>
<keyword evidence="6" id="KW-0904">Protein phosphatase</keyword>
<evidence type="ECO:0000256" key="3">
    <source>
        <dbReference type="ARBA" id="ARBA00013064"/>
    </source>
</evidence>
<feature type="compositionally biased region" description="Basic residues" evidence="14">
    <location>
        <begin position="117"/>
        <end position="130"/>
    </location>
</feature>
<feature type="domain" description="Rhodanese" evidence="17">
    <location>
        <begin position="165"/>
        <end position="224"/>
    </location>
</feature>
<dbReference type="GeneTree" id="ENSGT00940000161605"/>
<dbReference type="GO" id="GO:0017017">
    <property type="term" value="F:MAP kinase tyrosine/serine/threonine phosphatase activity"/>
    <property type="evidence" value="ECO:0007669"/>
    <property type="project" value="InterPro"/>
</dbReference>
<evidence type="ECO:0000259" key="15">
    <source>
        <dbReference type="PROSITE" id="PS50054"/>
    </source>
</evidence>
<comment type="subunit">
    <text evidence="11">Interacts with MAPK14; this interaction does not lead to catalytic activation of DUSP2 and dephosphrylation of MAPK14.</text>
</comment>
<comment type="catalytic activity">
    <reaction evidence="9">
        <text>O-phospho-L-tyrosyl-[protein] + H2O = L-tyrosyl-[protein] + phosphate</text>
        <dbReference type="Rhea" id="RHEA:10684"/>
        <dbReference type="Rhea" id="RHEA-COMP:10136"/>
        <dbReference type="Rhea" id="RHEA-COMP:20101"/>
        <dbReference type="ChEBI" id="CHEBI:15377"/>
        <dbReference type="ChEBI" id="CHEBI:43474"/>
        <dbReference type="ChEBI" id="CHEBI:46858"/>
        <dbReference type="ChEBI" id="CHEBI:61978"/>
        <dbReference type="EC" id="3.1.3.48"/>
    </reaction>
    <physiologicalReaction direction="left-to-right" evidence="9">
        <dbReference type="Rhea" id="RHEA:10685"/>
    </physiologicalReaction>
</comment>
<dbReference type="EC" id="3.1.3.16" evidence="4"/>
<dbReference type="CDD" id="cd14641">
    <property type="entry name" value="DSP_DUSP2"/>
    <property type="match status" value="1"/>
</dbReference>
<evidence type="ECO:0000259" key="16">
    <source>
        <dbReference type="PROSITE" id="PS50056"/>
    </source>
</evidence>
<dbReference type="InterPro" id="IPR029021">
    <property type="entry name" value="Prot-tyrosine_phosphatase-like"/>
</dbReference>
<evidence type="ECO:0000256" key="6">
    <source>
        <dbReference type="ARBA" id="ARBA00022912"/>
    </source>
</evidence>
<dbReference type="InterPro" id="IPR001763">
    <property type="entry name" value="Rhodanese-like_dom"/>
</dbReference>
<reference evidence="18" key="2">
    <citation type="submission" date="2025-08" db="UniProtKB">
        <authorList>
            <consortium name="Ensembl"/>
        </authorList>
    </citation>
    <scope>IDENTIFICATION</scope>
</reference>
<organism evidence="18 19">
    <name type="scientific">Bos indicus x Bos taurus</name>
    <name type="common">Hybrid cattle</name>
    <dbReference type="NCBI Taxonomy" id="30522"/>
    <lineage>
        <taxon>Eukaryota</taxon>
        <taxon>Metazoa</taxon>
        <taxon>Chordata</taxon>
        <taxon>Craniata</taxon>
        <taxon>Vertebrata</taxon>
        <taxon>Euteleostomi</taxon>
        <taxon>Mammalia</taxon>
        <taxon>Eutheria</taxon>
        <taxon>Laurasiatheria</taxon>
        <taxon>Artiodactyla</taxon>
        <taxon>Ruminantia</taxon>
        <taxon>Pecora</taxon>
        <taxon>Bovidae</taxon>
        <taxon>Bovinae</taxon>
        <taxon>Bos</taxon>
    </lineage>
</organism>
<evidence type="ECO:0000256" key="1">
    <source>
        <dbReference type="ARBA" id="ARBA00004123"/>
    </source>
</evidence>
<dbReference type="InterPro" id="IPR036873">
    <property type="entry name" value="Rhodanese-like_dom_sf"/>
</dbReference>
<feature type="region of interest" description="Disordered" evidence="14">
    <location>
        <begin position="1"/>
        <end position="32"/>
    </location>
</feature>
<feature type="domain" description="Tyrosine specific protein phosphatases" evidence="16">
    <location>
        <begin position="417"/>
        <end position="471"/>
    </location>
</feature>
<evidence type="ECO:0000256" key="10">
    <source>
        <dbReference type="ARBA" id="ARBA00057539"/>
    </source>
</evidence>
<evidence type="ECO:0000256" key="9">
    <source>
        <dbReference type="ARBA" id="ARBA00051341"/>
    </source>
</evidence>
<dbReference type="GO" id="GO:0004722">
    <property type="term" value="F:protein serine/threonine phosphatase activity"/>
    <property type="evidence" value="ECO:0007669"/>
    <property type="project" value="UniProtKB-EC"/>
</dbReference>
<feature type="region of interest" description="Disordered" evidence="14">
    <location>
        <begin position="329"/>
        <end position="350"/>
    </location>
</feature>
<feature type="region of interest" description="Disordered" evidence="14">
    <location>
        <begin position="116"/>
        <end position="137"/>
    </location>
</feature>
<reference evidence="18 19" key="1">
    <citation type="submission" date="2018-11" db="EMBL/GenBank/DDBJ databases">
        <title>Haplotype-resolved cattle genomes.</title>
        <authorList>
            <person name="Low W.Y."/>
            <person name="Tearle R."/>
            <person name="Bickhart D.M."/>
            <person name="Rosen B.D."/>
            <person name="Koren S."/>
            <person name="Rhie A."/>
            <person name="Hiendleder S."/>
            <person name="Phillippy A.M."/>
            <person name="Smith T.P.L."/>
            <person name="Williams J.L."/>
        </authorList>
    </citation>
    <scope>NUCLEOTIDE SEQUENCE [LARGE SCALE GENOMIC DNA]</scope>
</reference>
<proteinExistence type="inferred from homology"/>
<comment type="catalytic activity">
    <reaction evidence="8">
        <text>O-phospho-L-threonyl-[protein] + H2O = L-threonyl-[protein] + phosphate</text>
        <dbReference type="Rhea" id="RHEA:47004"/>
        <dbReference type="Rhea" id="RHEA-COMP:11060"/>
        <dbReference type="Rhea" id="RHEA-COMP:11605"/>
        <dbReference type="ChEBI" id="CHEBI:15377"/>
        <dbReference type="ChEBI" id="CHEBI:30013"/>
        <dbReference type="ChEBI" id="CHEBI:43474"/>
        <dbReference type="ChEBI" id="CHEBI:61977"/>
        <dbReference type="EC" id="3.1.3.16"/>
    </reaction>
    <physiologicalReaction direction="left-to-right" evidence="8">
        <dbReference type="Rhea" id="RHEA:47005"/>
    </physiologicalReaction>
</comment>
<dbReference type="Pfam" id="PF00782">
    <property type="entry name" value="DSPc"/>
    <property type="match status" value="1"/>
</dbReference>
<dbReference type="Gene3D" id="3.90.190.10">
    <property type="entry name" value="Protein tyrosine phosphatase superfamily"/>
    <property type="match status" value="1"/>
</dbReference>
<dbReference type="SMART" id="SM00195">
    <property type="entry name" value="DSPc"/>
    <property type="match status" value="1"/>
</dbReference>
<evidence type="ECO:0000256" key="14">
    <source>
        <dbReference type="SAM" id="MobiDB-lite"/>
    </source>
</evidence>
<evidence type="ECO:0000256" key="12">
    <source>
        <dbReference type="ARBA" id="ARBA00073901"/>
    </source>
</evidence>
<comment type="subcellular location">
    <subcellularLocation>
        <location evidence="1">Nucleus</location>
    </subcellularLocation>
</comment>
<comment type="function">
    <text evidence="10">Dephosphorylates both phosphorylated Thr and Tyr residues in MAPK1, and dephosphorylation of phosphotyrosine is slightly faster than that of phosphothreonine. Can dephosphorylate MAPK1.</text>
</comment>
<dbReference type="PROSITE" id="PS50206">
    <property type="entry name" value="RHODANESE_3"/>
    <property type="match status" value="1"/>
</dbReference>
<comment type="similarity">
    <text evidence="2">Belongs to the protein-tyrosine phosphatase family. Non-receptor class dual specificity subfamily.</text>
</comment>
<dbReference type="CDD" id="cd01446">
    <property type="entry name" value="DSP_MapKP"/>
    <property type="match status" value="1"/>
</dbReference>
<dbReference type="FunFam" id="3.40.250.10:FF:000034">
    <property type="entry name" value="Dual specificity phosphatase 2"/>
    <property type="match status" value="1"/>
</dbReference>
<dbReference type="GO" id="GO:0001706">
    <property type="term" value="P:endoderm formation"/>
    <property type="evidence" value="ECO:0007669"/>
    <property type="project" value="TreeGrafter"/>
</dbReference>
<evidence type="ECO:0000313" key="19">
    <source>
        <dbReference type="Proteomes" id="UP000429181"/>
    </source>
</evidence>
<dbReference type="FunFam" id="3.90.190.10:FF:000015">
    <property type="entry name" value="Dual specificity phosphatase 4"/>
    <property type="match status" value="1"/>
</dbReference>
<sequence length="494" mass="52921">MGEKASQGASRPRVRSRGGSSQKEPWGAKVGGGIWANTFPAELVPGFLYQRIPPPSLPQSRARPACAPRETAGAAPAPSCFALVWRPGRPAHGYLNHGAGEGARTDGWGSAAAARARGARAGRGGRRGRGTGRGERRLPRANMGLEAARELDCAALGALLREPREAERTLVLDCRPFLAFCRRHVRAARPVPWNALLRRRARGPPAAALACLLPDRALRARLARGELARAVVLDEGSASVADLPPDGPAHALLAALLHETRAGPTAVCFLPGERRPAGPHPPLASPARGRRVSDPRLAFPANRVLVLPAGGFDRFQACCPDLCSESPVPAMTPDNNDNSRSDSRAPSYDQGGPVEILPYLYLGSCSHSSDLQGLRACGITAVLNVSASCPNHFEGLLRYKSIPVEDNQMVEISAWFPEAIGFIDSVKNSGGRVLVHCQAGISRSATICLAYLIQSRRVRLDEAFDFVKQRRGVISPNFSFMGQLLQFETQVLCH</sequence>
<dbReference type="InterPro" id="IPR008343">
    <property type="entry name" value="MKP"/>
</dbReference>
<dbReference type="PRINTS" id="PR01764">
    <property type="entry name" value="MAPKPHPHTASE"/>
</dbReference>
<dbReference type="SUPFAM" id="SSF52799">
    <property type="entry name" value="(Phosphotyrosine protein) phosphatases II"/>
    <property type="match status" value="1"/>
</dbReference>
<evidence type="ECO:0000256" key="2">
    <source>
        <dbReference type="ARBA" id="ARBA00008601"/>
    </source>
</evidence>
<dbReference type="InterPro" id="IPR020422">
    <property type="entry name" value="TYR_PHOSPHATASE_DUAL_dom"/>
</dbReference>
<evidence type="ECO:0000256" key="5">
    <source>
        <dbReference type="ARBA" id="ARBA00022801"/>
    </source>
</evidence>
<name>A0A4W2G0R1_BOBOX</name>
<evidence type="ECO:0000256" key="4">
    <source>
        <dbReference type="ARBA" id="ARBA00013081"/>
    </source>
</evidence>
<protein>
    <recommendedName>
        <fullName evidence="12">Dual specificity protein phosphatase 2</fullName>
        <ecNumber evidence="4">3.1.3.16</ecNumber>
        <ecNumber evidence="3">3.1.3.48</ecNumber>
    </recommendedName>
    <alternativeName>
        <fullName evidence="13">Dual specificity protein phosphatase PAC-1</fullName>
    </alternativeName>
</protein>
<accession>A0A4W2G0R1</accession>
<dbReference type="PROSITE" id="PS00383">
    <property type="entry name" value="TYR_PHOSPHATASE_1"/>
    <property type="match status" value="1"/>
</dbReference>
<dbReference type="SMART" id="SM00450">
    <property type="entry name" value="RHOD"/>
    <property type="match status" value="1"/>
</dbReference>
<dbReference type="InterPro" id="IPR016130">
    <property type="entry name" value="Tyr_Pase_AS"/>
</dbReference>
<dbReference type="GO" id="GO:0005737">
    <property type="term" value="C:cytoplasm"/>
    <property type="evidence" value="ECO:0007669"/>
    <property type="project" value="TreeGrafter"/>
</dbReference>
<evidence type="ECO:0000256" key="7">
    <source>
        <dbReference type="ARBA" id="ARBA00023242"/>
    </source>
</evidence>
<dbReference type="AlphaFoldDB" id="A0A4W2G0R1"/>
<dbReference type="PROSITE" id="PS50054">
    <property type="entry name" value="TYR_PHOSPHATASE_DUAL"/>
    <property type="match status" value="1"/>
</dbReference>
<dbReference type="InterPro" id="IPR000340">
    <property type="entry name" value="Dual-sp_phosphatase_cat-dom"/>
</dbReference>
<dbReference type="PROSITE" id="PS50056">
    <property type="entry name" value="TYR_PHOSPHATASE_2"/>
    <property type="match status" value="1"/>
</dbReference>
<evidence type="ECO:0000259" key="17">
    <source>
        <dbReference type="PROSITE" id="PS50206"/>
    </source>
</evidence>
<dbReference type="GO" id="GO:0005634">
    <property type="term" value="C:nucleus"/>
    <property type="evidence" value="ECO:0007669"/>
    <property type="project" value="UniProtKB-SubCell"/>
</dbReference>
<dbReference type="GO" id="GO:0004725">
    <property type="term" value="F:protein tyrosine phosphatase activity"/>
    <property type="evidence" value="ECO:0007669"/>
    <property type="project" value="UniProtKB-EC"/>
</dbReference>
<dbReference type="SUPFAM" id="SSF52821">
    <property type="entry name" value="Rhodanese/Cell cycle control phosphatase"/>
    <property type="match status" value="1"/>
</dbReference>
<dbReference type="Gene3D" id="3.40.250.10">
    <property type="entry name" value="Rhodanese-like domain"/>
    <property type="match status" value="1"/>
</dbReference>
<dbReference type="PANTHER" id="PTHR10159">
    <property type="entry name" value="DUAL SPECIFICITY PROTEIN PHOSPHATASE"/>
    <property type="match status" value="1"/>
</dbReference>
<evidence type="ECO:0000256" key="13">
    <source>
        <dbReference type="ARBA" id="ARBA00081378"/>
    </source>
</evidence>
<dbReference type="InterPro" id="IPR000387">
    <property type="entry name" value="Tyr_Pase_dom"/>
</dbReference>
<feature type="domain" description="Tyrosine-protein phosphatase" evidence="15">
    <location>
        <begin position="352"/>
        <end position="493"/>
    </location>
</feature>
<dbReference type="PANTHER" id="PTHR10159:SF109">
    <property type="entry name" value="DUAL SPECIFICITY PROTEIN PHOSPHATASE 2"/>
    <property type="match status" value="1"/>
</dbReference>
<dbReference type="GO" id="GO:0043409">
    <property type="term" value="P:negative regulation of MAPK cascade"/>
    <property type="evidence" value="ECO:0007669"/>
    <property type="project" value="TreeGrafter"/>
</dbReference>
<gene>
    <name evidence="18" type="primary">DUSP2</name>
</gene>
<evidence type="ECO:0000256" key="11">
    <source>
        <dbReference type="ARBA" id="ARBA00065606"/>
    </source>
</evidence>
<dbReference type="Proteomes" id="UP000429181">
    <property type="component" value="Chromosome 11"/>
</dbReference>
<dbReference type="Ensembl" id="ENSBIXT00005020146.1">
    <property type="protein sequence ID" value="ENSBIXP00005011309.1"/>
    <property type="gene ID" value="ENSBIXG00005015784.1"/>
</dbReference>